<dbReference type="GO" id="GO:0035598">
    <property type="term" value="F:tRNA (N(6)-L-threonylcarbamoyladenosine(37)-C(2))-methylthiotransferase activity"/>
    <property type="evidence" value="ECO:0007669"/>
    <property type="project" value="UniProtKB-EC"/>
</dbReference>
<evidence type="ECO:0000256" key="5">
    <source>
        <dbReference type="ARBA" id="ARBA00022679"/>
    </source>
</evidence>
<dbReference type="PROSITE" id="PS50926">
    <property type="entry name" value="TRAM"/>
    <property type="match status" value="1"/>
</dbReference>
<dbReference type="InterPro" id="IPR023404">
    <property type="entry name" value="rSAM_horseshoe"/>
</dbReference>
<dbReference type="PANTHER" id="PTHR11918">
    <property type="entry name" value="RADICAL SAM PROTEINS"/>
    <property type="match status" value="1"/>
</dbReference>
<feature type="domain" description="TRAM" evidence="12">
    <location>
        <begin position="369"/>
        <end position="428"/>
    </location>
</feature>
<accession>A0A934TZN3</accession>
<dbReference type="SMART" id="SM00729">
    <property type="entry name" value="Elp3"/>
    <property type="match status" value="1"/>
</dbReference>
<evidence type="ECO:0000256" key="11">
    <source>
        <dbReference type="ARBA" id="ARBA00051661"/>
    </source>
</evidence>
<evidence type="ECO:0000259" key="12">
    <source>
        <dbReference type="PROSITE" id="PS50926"/>
    </source>
</evidence>
<evidence type="ECO:0000313" key="15">
    <source>
        <dbReference type="EMBL" id="MBK6087823.1"/>
    </source>
</evidence>
<comment type="function">
    <text evidence="2">Catalyzes the methylthiolation of N6-threonylcarbamoyladenosine (t(6)A), leading to the formation of 2-methylthio-N6-threonylcarbamoyladenosine (ms(2)t(6)A) at position 37 in tRNAs that read codons beginning with adenine.</text>
</comment>
<dbReference type="FunFam" id="3.80.30.20:FF:000001">
    <property type="entry name" value="tRNA-2-methylthio-N(6)-dimethylallyladenosine synthase 2"/>
    <property type="match status" value="1"/>
</dbReference>
<evidence type="ECO:0000256" key="1">
    <source>
        <dbReference type="ARBA" id="ARBA00001966"/>
    </source>
</evidence>
<dbReference type="EMBL" id="JAEQMG010000041">
    <property type="protein sequence ID" value="MBK6087823.1"/>
    <property type="molecule type" value="Genomic_DNA"/>
</dbReference>
<dbReference type="PANTHER" id="PTHR11918:SF45">
    <property type="entry name" value="THREONYLCARBAMOYLADENOSINE TRNA METHYLTHIOTRANSFERASE"/>
    <property type="match status" value="1"/>
</dbReference>
<dbReference type="GO" id="GO:0051539">
    <property type="term" value="F:4 iron, 4 sulfur cluster binding"/>
    <property type="evidence" value="ECO:0007669"/>
    <property type="project" value="UniProtKB-KW"/>
</dbReference>
<feature type="domain" description="MTTase N-terminal" evidence="13">
    <location>
        <begin position="1"/>
        <end position="113"/>
    </location>
</feature>
<dbReference type="InterPro" id="IPR002792">
    <property type="entry name" value="TRAM_dom"/>
</dbReference>
<organism evidence="15 16">
    <name type="scientific">Ruminococcus difficilis</name>
    <dbReference type="NCBI Taxonomy" id="2763069"/>
    <lineage>
        <taxon>Bacteria</taxon>
        <taxon>Bacillati</taxon>
        <taxon>Bacillota</taxon>
        <taxon>Clostridia</taxon>
        <taxon>Eubacteriales</taxon>
        <taxon>Oscillospiraceae</taxon>
        <taxon>Ruminococcus</taxon>
    </lineage>
</organism>
<keyword evidence="8" id="KW-0408">Iron</keyword>
<dbReference type="Gene3D" id="3.80.30.20">
    <property type="entry name" value="tm_1862 like domain"/>
    <property type="match status" value="1"/>
</dbReference>
<dbReference type="InterPro" id="IPR013848">
    <property type="entry name" value="Methylthiotransferase_N"/>
</dbReference>
<dbReference type="Pfam" id="PF04055">
    <property type="entry name" value="Radical_SAM"/>
    <property type="match status" value="1"/>
</dbReference>
<dbReference type="NCBIfam" id="TIGR00089">
    <property type="entry name" value="MiaB/RimO family radical SAM methylthiotransferase"/>
    <property type="match status" value="1"/>
</dbReference>
<evidence type="ECO:0000256" key="10">
    <source>
        <dbReference type="ARBA" id="ARBA00031213"/>
    </source>
</evidence>
<evidence type="ECO:0000256" key="3">
    <source>
        <dbReference type="ARBA" id="ARBA00013273"/>
    </source>
</evidence>
<dbReference type="SFLD" id="SFLDG01061">
    <property type="entry name" value="methylthiotransferase"/>
    <property type="match status" value="1"/>
</dbReference>
<evidence type="ECO:0000256" key="9">
    <source>
        <dbReference type="ARBA" id="ARBA00023014"/>
    </source>
</evidence>
<reference evidence="15" key="1">
    <citation type="submission" date="2021-01" db="EMBL/GenBank/DDBJ databases">
        <title>Genome public.</title>
        <authorList>
            <person name="Liu C."/>
            <person name="Sun Q."/>
        </authorList>
    </citation>
    <scope>NUCLEOTIDE SEQUENCE</scope>
    <source>
        <strain evidence="15">M6</strain>
    </source>
</reference>
<keyword evidence="4" id="KW-0004">4Fe-4S</keyword>
<dbReference type="GO" id="GO:0046872">
    <property type="term" value="F:metal ion binding"/>
    <property type="evidence" value="ECO:0007669"/>
    <property type="project" value="UniProtKB-KW"/>
</dbReference>
<evidence type="ECO:0000313" key="16">
    <source>
        <dbReference type="Proteomes" id="UP000633365"/>
    </source>
</evidence>
<dbReference type="NCBIfam" id="TIGR01579">
    <property type="entry name" value="MiaB-like-C"/>
    <property type="match status" value="1"/>
</dbReference>
<feature type="domain" description="Radical SAM core" evidence="14">
    <location>
        <begin position="138"/>
        <end position="366"/>
    </location>
</feature>
<dbReference type="PROSITE" id="PS51918">
    <property type="entry name" value="RADICAL_SAM"/>
    <property type="match status" value="1"/>
</dbReference>
<gene>
    <name evidence="15" type="primary">mtaB</name>
    <name evidence="15" type="ORF">JKK62_03990</name>
</gene>
<keyword evidence="9" id="KW-0411">Iron-sulfur</keyword>
<dbReference type="PROSITE" id="PS01278">
    <property type="entry name" value="MTTASE_RADICAL"/>
    <property type="match status" value="1"/>
</dbReference>
<comment type="caution">
    <text evidence="15">The sequence shown here is derived from an EMBL/GenBank/DDBJ whole genome shotgun (WGS) entry which is preliminary data.</text>
</comment>
<proteinExistence type="predicted"/>
<dbReference type="InterPro" id="IPR006638">
    <property type="entry name" value="Elp3/MiaA/NifB-like_rSAM"/>
</dbReference>
<dbReference type="AlphaFoldDB" id="A0A934TZN3"/>
<keyword evidence="5" id="KW-0808">Transferase</keyword>
<dbReference type="Gene3D" id="3.40.50.12160">
    <property type="entry name" value="Methylthiotransferase, N-terminal domain"/>
    <property type="match status" value="1"/>
</dbReference>
<dbReference type="Proteomes" id="UP000633365">
    <property type="component" value="Unassembled WGS sequence"/>
</dbReference>
<dbReference type="RefSeq" id="WP_186833404.1">
    <property type="nucleotide sequence ID" value="NZ_JAEQMG010000041.1"/>
</dbReference>
<dbReference type="EC" id="2.8.4.5" evidence="3"/>
<evidence type="ECO:0000256" key="6">
    <source>
        <dbReference type="ARBA" id="ARBA00022691"/>
    </source>
</evidence>
<dbReference type="InterPro" id="IPR005839">
    <property type="entry name" value="Methylthiotransferase"/>
</dbReference>
<evidence type="ECO:0000259" key="14">
    <source>
        <dbReference type="PROSITE" id="PS51918"/>
    </source>
</evidence>
<keyword evidence="7" id="KW-0479">Metal-binding</keyword>
<dbReference type="Pfam" id="PF00919">
    <property type="entry name" value="UPF0004"/>
    <property type="match status" value="1"/>
</dbReference>
<name>A0A934TZN3_9FIRM</name>
<evidence type="ECO:0000256" key="8">
    <source>
        <dbReference type="ARBA" id="ARBA00023004"/>
    </source>
</evidence>
<evidence type="ECO:0000259" key="13">
    <source>
        <dbReference type="PROSITE" id="PS51449"/>
    </source>
</evidence>
<dbReference type="PROSITE" id="PS51449">
    <property type="entry name" value="MTTASE_N"/>
    <property type="match status" value="1"/>
</dbReference>
<keyword evidence="16" id="KW-1185">Reference proteome</keyword>
<dbReference type="InterPro" id="IPR058240">
    <property type="entry name" value="rSAM_sf"/>
</dbReference>
<evidence type="ECO:0000256" key="7">
    <source>
        <dbReference type="ARBA" id="ARBA00022723"/>
    </source>
</evidence>
<sequence length="428" mass="49075">MKYYIMTLGCKVNQYESEVMAELLNQAGYIKAESYQDSDINIVNSCTVTATGDAKNRKLIRRIRRENPDSIIILCGCMPQAFFDDISVFEGCDIVMGNTARRDIIPLIEEFLMERRQIIRIGEHQNNEAFEPMRINAFNERTRACIKIEDGCNRFCTYCIIPYARGRVRSKELDEIRKEAEALAENGFKEIVLVGINLSAYGQEWDLNVYDAVKVVCQTDGIERVRLGSIEPERMTADILSALSKEPKFCPHFHLSLQAGCDTTLKRMHRHYDTAEYARIVADIRRLFDNPSITTDVMVGFVGESEEDFNASVSFTDEIGFAKTHVFPYSRRKGTAADKMDGHIDEHLKHKRADIMIAHTLEQQRRFMQSQVGLTEPVLFETRSKDGMMEGYTKNYTKVRVKDDRVISGEIYDVKLTEAYDDYCVGEI</sequence>
<keyword evidence="6" id="KW-0949">S-adenosyl-L-methionine</keyword>
<dbReference type="Pfam" id="PF01938">
    <property type="entry name" value="TRAM"/>
    <property type="match status" value="1"/>
</dbReference>
<dbReference type="SUPFAM" id="SSF102114">
    <property type="entry name" value="Radical SAM enzymes"/>
    <property type="match status" value="1"/>
</dbReference>
<dbReference type="SFLD" id="SFLDS00029">
    <property type="entry name" value="Radical_SAM"/>
    <property type="match status" value="1"/>
</dbReference>
<dbReference type="InterPro" id="IPR020612">
    <property type="entry name" value="Methylthiotransferase_CS"/>
</dbReference>
<comment type="catalytic activity">
    <reaction evidence="11">
        <text>N(6)-L-threonylcarbamoyladenosine(37) in tRNA + (sulfur carrier)-SH + AH2 + 2 S-adenosyl-L-methionine = 2-methylsulfanyl-N(6)-L-threonylcarbamoyladenosine(37) in tRNA + (sulfur carrier)-H + 5'-deoxyadenosine + L-methionine + A + S-adenosyl-L-homocysteine + 2 H(+)</text>
        <dbReference type="Rhea" id="RHEA:37075"/>
        <dbReference type="Rhea" id="RHEA-COMP:10163"/>
        <dbReference type="Rhea" id="RHEA-COMP:11092"/>
        <dbReference type="Rhea" id="RHEA-COMP:14737"/>
        <dbReference type="Rhea" id="RHEA-COMP:14739"/>
        <dbReference type="ChEBI" id="CHEBI:13193"/>
        <dbReference type="ChEBI" id="CHEBI:15378"/>
        <dbReference type="ChEBI" id="CHEBI:17319"/>
        <dbReference type="ChEBI" id="CHEBI:17499"/>
        <dbReference type="ChEBI" id="CHEBI:29917"/>
        <dbReference type="ChEBI" id="CHEBI:57844"/>
        <dbReference type="ChEBI" id="CHEBI:57856"/>
        <dbReference type="ChEBI" id="CHEBI:59789"/>
        <dbReference type="ChEBI" id="CHEBI:64428"/>
        <dbReference type="ChEBI" id="CHEBI:74418"/>
        <dbReference type="ChEBI" id="CHEBI:74420"/>
        <dbReference type="EC" id="2.8.4.5"/>
    </reaction>
</comment>
<evidence type="ECO:0000256" key="2">
    <source>
        <dbReference type="ARBA" id="ARBA00002399"/>
    </source>
</evidence>
<dbReference type="InterPro" id="IPR038135">
    <property type="entry name" value="Methylthiotransferase_N_sf"/>
</dbReference>
<dbReference type="InterPro" id="IPR006467">
    <property type="entry name" value="MiaB-like_bact"/>
</dbReference>
<evidence type="ECO:0000256" key="4">
    <source>
        <dbReference type="ARBA" id="ARBA00022485"/>
    </source>
</evidence>
<dbReference type="SFLD" id="SFLDG01082">
    <property type="entry name" value="B12-binding_domain_containing"/>
    <property type="match status" value="1"/>
</dbReference>
<comment type="cofactor">
    <cofactor evidence="1">
        <name>[4Fe-4S] cluster</name>
        <dbReference type="ChEBI" id="CHEBI:49883"/>
    </cofactor>
</comment>
<protein>
    <recommendedName>
        <fullName evidence="3">tRNA (N(6)-L-threonylcarbamoyladenosine(37)-C(2))-methylthiotransferase</fullName>
        <ecNumber evidence="3">2.8.4.5</ecNumber>
    </recommendedName>
    <alternativeName>
        <fullName evidence="10">tRNA-t(6)A37 methylthiotransferase</fullName>
    </alternativeName>
</protein>
<dbReference type="InterPro" id="IPR007197">
    <property type="entry name" value="rSAM"/>
</dbReference>